<dbReference type="SMART" id="SM00427">
    <property type="entry name" value="H2B"/>
    <property type="match status" value="1"/>
</dbReference>
<dbReference type="EMBL" id="JAHDYR010000007">
    <property type="protein sequence ID" value="KAG9395993.1"/>
    <property type="molecule type" value="Genomic_DNA"/>
</dbReference>
<evidence type="ECO:0000313" key="4">
    <source>
        <dbReference type="EMBL" id="KAG9392618.1"/>
    </source>
</evidence>
<comment type="caution">
    <text evidence="5">The sequence shown here is derived from an EMBL/GenBank/DDBJ whole genome shotgun (WGS) entry which is preliminary data.</text>
</comment>
<dbReference type="Gene3D" id="1.10.20.10">
    <property type="entry name" value="Histone, subunit A"/>
    <property type="match status" value="1"/>
</dbReference>
<evidence type="ECO:0000259" key="3">
    <source>
        <dbReference type="Pfam" id="PF00125"/>
    </source>
</evidence>
<dbReference type="GO" id="GO:0003677">
    <property type="term" value="F:DNA binding"/>
    <property type="evidence" value="ECO:0007669"/>
    <property type="project" value="InterPro"/>
</dbReference>
<evidence type="ECO:0000313" key="6">
    <source>
        <dbReference type="Proteomes" id="UP000717585"/>
    </source>
</evidence>
<dbReference type="GO" id="GO:0030527">
    <property type="term" value="F:structural constituent of chromatin"/>
    <property type="evidence" value="ECO:0007669"/>
    <property type="project" value="InterPro"/>
</dbReference>
<dbReference type="AlphaFoldDB" id="A0A8J6E3I9"/>
<feature type="domain" description="Core Histone H2A/H2B/H3" evidence="3">
    <location>
        <begin position="18"/>
        <end position="96"/>
    </location>
</feature>
<dbReference type="OrthoDB" id="1733721at2759"/>
<feature type="compositionally biased region" description="Basic and acidic residues" evidence="2">
    <location>
        <begin position="1"/>
        <end position="24"/>
    </location>
</feature>
<dbReference type="CDD" id="cd22910">
    <property type="entry name" value="HFD_H2B"/>
    <property type="match status" value="1"/>
</dbReference>
<dbReference type="FunFam" id="1.10.20.10:FF:000043">
    <property type="entry name" value="Histone H2B"/>
    <property type="match status" value="1"/>
</dbReference>
<comment type="similarity">
    <text evidence="1">Belongs to the histone H2B family.</text>
</comment>
<sequence length="125" mass="14136">MAPKEKKETKPAAEKVEKTHEGPARKKARKETYHSYIYRVLRQVHPDFGISTKGMNVMDSLVVDLFERIAEEAGRLARLNKRSTLSSREIHSACRLVLPGELSRHAISEGTKSITKYQSNAADEE</sequence>
<gene>
    <name evidence="5" type="ORF">J8273_2342</name>
    <name evidence="4" type="ORF">J8273_6086</name>
</gene>
<dbReference type="InterPro" id="IPR007125">
    <property type="entry name" value="H2A/H2B/H3"/>
</dbReference>
<evidence type="ECO:0000256" key="2">
    <source>
        <dbReference type="SAM" id="MobiDB-lite"/>
    </source>
</evidence>
<dbReference type="GO" id="GO:0000786">
    <property type="term" value="C:nucleosome"/>
    <property type="evidence" value="ECO:0007669"/>
    <property type="project" value="InterPro"/>
</dbReference>
<evidence type="ECO:0000256" key="1">
    <source>
        <dbReference type="ARBA" id="ARBA00006846"/>
    </source>
</evidence>
<proteinExistence type="inferred from homology"/>
<feature type="region of interest" description="Disordered" evidence="2">
    <location>
        <begin position="1"/>
        <end position="29"/>
    </location>
</feature>
<evidence type="ECO:0000313" key="5">
    <source>
        <dbReference type="EMBL" id="KAG9395993.1"/>
    </source>
</evidence>
<dbReference type="PANTHER" id="PTHR23428">
    <property type="entry name" value="HISTONE H2B"/>
    <property type="match status" value="1"/>
</dbReference>
<dbReference type="InterPro" id="IPR009072">
    <property type="entry name" value="Histone-fold"/>
</dbReference>
<reference evidence="5" key="1">
    <citation type="submission" date="2021-05" db="EMBL/GenBank/DDBJ databases">
        <title>A free-living protist that lacks canonical eukaryotic 1 DNA replication and segregation systems.</title>
        <authorList>
            <person name="Salas-Leiva D.E."/>
            <person name="Tromer E.C."/>
            <person name="Curtis B.A."/>
            <person name="Jerlstrom-Hultqvist J."/>
            <person name="Kolisko M."/>
            <person name="Yi Z."/>
            <person name="Salas-Leiva J.S."/>
            <person name="Gallot-Lavallee L."/>
            <person name="Kops G.J.P.L."/>
            <person name="Archibald J.M."/>
            <person name="Simpson A.G.B."/>
            <person name="Roger A.J."/>
        </authorList>
    </citation>
    <scope>NUCLEOTIDE SEQUENCE</scope>
    <source>
        <strain evidence="5">BICM</strain>
    </source>
</reference>
<keyword evidence="6" id="KW-1185">Reference proteome</keyword>
<dbReference type="InterPro" id="IPR000558">
    <property type="entry name" value="Histone_H2B"/>
</dbReference>
<dbReference type="SUPFAM" id="SSF47113">
    <property type="entry name" value="Histone-fold"/>
    <property type="match status" value="1"/>
</dbReference>
<dbReference type="GO" id="GO:0005634">
    <property type="term" value="C:nucleus"/>
    <property type="evidence" value="ECO:0007669"/>
    <property type="project" value="UniProtKB-ARBA"/>
</dbReference>
<dbReference type="PRINTS" id="PR00621">
    <property type="entry name" value="HISTONEH2B"/>
</dbReference>
<protein>
    <submittedName>
        <fullName evidence="5">Histone H2B</fullName>
    </submittedName>
</protein>
<accession>A0A8J6E3I9</accession>
<name>A0A8J6E3I9_9EUKA</name>
<organism evidence="5 6">
    <name type="scientific">Carpediemonas membranifera</name>
    <dbReference type="NCBI Taxonomy" id="201153"/>
    <lineage>
        <taxon>Eukaryota</taxon>
        <taxon>Metamonada</taxon>
        <taxon>Carpediemonas-like organisms</taxon>
        <taxon>Carpediemonas</taxon>
    </lineage>
</organism>
<dbReference type="Proteomes" id="UP000717585">
    <property type="component" value="Unassembled WGS sequence"/>
</dbReference>
<dbReference type="Pfam" id="PF00125">
    <property type="entry name" value="Histone"/>
    <property type="match status" value="1"/>
</dbReference>
<dbReference type="GO" id="GO:0046982">
    <property type="term" value="F:protein heterodimerization activity"/>
    <property type="evidence" value="ECO:0007669"/>
    <property type="project" value="InterPro"/>
</dbReference>
<dbReference type="EMBL" id="JAHDYR010000036">
    <property type="protein sequence ID" value="KAG9392618.1"/>
    <property type="molecule type" value="Genomic_DNA"/>
</dbReference>